<dbReference type="InterPro" id="IPR050229">
    <property type="entry name" value="GlpE_sulfurtransferase"/>
</dbReference>
<dbReference type="CDD" id="cd00090">
    <property type="entry name" value="HTH_ARSR"/>
    <property type="match status" value="1"/>
</dbReference>
<dbReference type="Pfam" id="PF01022">
    <property type="entry name" value="HTH_5"/>
    <property type="match status" value="1"/>
</dbReference>
<dbReference type="InterPro" id="IPR036390">
    <property type="entry name" value="WH_DNA-bd_sf"/>
</dbReference>
<sequence>MDKREFNDTIYYHFSRVGKALTSPKRMELLDLLTQGPKTVESLSKETDMTIANTSQHLQVLLDVKLVKFRKRGTFMVYTLASTKVCDLIQSLQKVTEDRFEEISQLRNDFIECPDQFESIDIETFLLRMNNDNFTLIDVRPKSEFDAAHIPGALSVPIETLNDELSKLSKDKEIVAYCRGPYCVYATEAVQMLISHGFQAIRLNAGIQHWKRAIIK</sequence>
<dbReference type="PANTHER" id="PTHR43031">
    <property type="entry name" value="FAD-DEPENDENT OXIDOREDUCTASE"/>
    <property type="match status" value="1"/>
</dbReference>
<evidence type="ECO:0000259" key="2">
    <source>
        <dbReference type="PROSITE" id="PS50206"/>
    </source>
</evidence>
<dbReference type="InterPro" id="IPR036873">
    <property type="entry name" value="Rhodanese-like_dom_sf"/>
</dbReference>
<evidence type="ECO:0000313" key="4">
    <source>
        <dbReference type="EMBL" id="MFK9094204.1"/>
    </source>
</evidence>
<dbReference type="SUPFAM" id="SSF46785">
    <property type="entry name" value="Winged helix' DNA-binding domain"/>
    <property type="match status" value="1"/>
</dbReference>
<dbReference type="PROSITE" id="PS50206">
    <property type="entry name" value="RHODANESE_3"/>
    <property type="match status" value="1"/>
</dbReference>
<dbReference type="Proteomes" id="UP001623041">
    <property type="component" value="Unassembled WGS sequence"/>
</dbReference>
<dbReference type="Gene3D" id="3.40.250.10">
    <property type="entry name" value="Rhodanese-like domain"/>
    <property type="match status" value="1"/>
</dbReference>
<dbReference type="PROSITE" id="PS50987">
    <property type="entry name" value="HTH_ARSR_2"/>
    <property type="match status" value="1"/>
</dbReference>
<dbReference type="SUPFAM" id="SSF52821">
    <property type="entry name" value="Rhodanese/Cell cycle control phosphatase"/>
    <property type="match status" value="1"/>
</dbReference>
<dbReference type="CDD" id="cd00158">
    <property type="entry name" value="RHOD"/>
    <property type="match status" value="1"/>
</dbReference>
<dbReference type="InterPro" id="IPR036388">
    <property type="entry name" value="WH-like_DNA-bd_sf"/>
</dbReference>
<organism evidence="4 5">
    <name type="scientific">Bacillus salipaludis</name>
    <dbReference type="NCBI Taxonomy" id="2547811"/>
    <lineage>
        <taxon>Bacteria</taxon>
        <taxon>Bacillati</taxon>
        <taxon>Bacillota</taxon>
        <taxon>Bacilli</taxon>
        <taxon>Bacillales</taxon>
        <taxon>Bacillaceae</taxon>
        <taxon>Bacillus</taxon>
    </lineage>
</organism>
<proteinExistence type="predicted"/>
<feature type="domain" description="HTH arsR-type" evidence="3">
    <location>
        <begin position="6"/>
        <end position="100"/>
    </location>
</feature>
<dbReference type="PANTHER" id="PTHR43031:SF1">
    <property type="entry name" value="PYRIDINE NUCLEOTIDE-DISULPHIDE OXIDOREDUCTASE"/>
    <property type="match status" value="1"/>
</dbReference>
<dbReference type="SMART" id="SM00418">
    <property type="entry name" value="HTH_ARSR"/>
    <property type="match status" value="1"/>
</dbReference>
<protein>
    <submittedName>
        <fullName evidence="4">Metalloregulator ArsR/SmtB family transcription factor</fullName>
    </submittedName>
</protein>
<keyword evidence="1" id="KW-0238">DNA-binding</keyword>
<dbReference type="RefSeq" id="WP_406582680.1">
    <property type="nucleotide sequence ID" value="NZ_JBJHQH010000021.1"/>
</dbReference>
<feature type="domain" description="Rhodanese" evidence="2">
    <location>
        <begin position="130"/>
        <end position="215"/>
    </location>
</feature>
<dbReference type="InterPro" id="IPR001845">
    <property type="entry name" value="HTH_ArsR_DNA-bd_dom"/>
</dbReference>
<reference evidence="4 5" key="1">
    <citation type="submission" date="2024-11" db="EMBL/GenBank/DDBJ databases">
        <authorList>
            <person name="Lucas J.A."/>
        </authorList>
    </citation>
    <scope>NUCLEOTIDE SEQUENCE [LARGE SCALE GENOMIC DNA]</scope>
    <source>
        <strain evidence="4 5">Z 5.4</strain>
    </source>
</reference>
<dbReference type="EMBL" id="JBJHQH010000021">
    <property type="protein sequence ID" value="MFK9094204.1"/>
    <property type="molecule type" value="Genomic_DNA"/>
</dbReference>
<dbReference type="SMART" id="SM00450">
    <property type="entry name" value="RHOD"/>
    <property type="match status" value="1"/>
</dbReference>
<dbReference type="PRINTS" id="PR00778">
    <property type="entry name" value="HTHARSR"/>
</dbReference>
<name>A0ABW8RL28_9BACI</name>
<dbReference type="NCBIfam" id="NF033788">
    <property type="entry name" value="HTH_metalloreg"/>
    <property type="match status" value="1"/>
</dbReference>
<dbReference type="InterPro" id="IPR001763">
    <property type="entry name" value="Rhodanese-like_dom"/>
</dbReference>
<evidence type="ECO:0000259" key="3">
    <source>
        <dbReference type="PROSITE" id="PS50987"/>
    </source>
</evidence>
<dbReference type="InterPro" id="IPR011991">
    <property type="entry name" value="ArsR-like_HTH"/>
</dbReference>
<dbReference type="Pfam" id="PF00581">
    <property type="entry name" value="Rhodanese"/>
    <property type="match status" value="1"/>
</dbReference>
<comment type="caution">
    <text evidence="4">The sequence shown here is derived from an EMBL/GenBank/DDBJ whole genome shotgun (WGS) entry which is preliminary data.</text>
</comment>
<keyword evidence="5" id="KW-1185">Reference proteome</keyword>
<gene>
    <name evidence="4" type="ORF">ACJEBI_22360</name>
</gene>
<accession>A0ABW8RL28</accession>
<evidence type="ECO:0000313" key="5">
    <source>
        <dbReference type="Proteomes" id="UP001623041"/>
    </source>
</evidence>
<dbReference type="InterPro" id="IPR001307">
    <property type="entry name" value="Thiosulphate_STrfase_CS"/>
</dbReference>
<evidence type="ECO:0000256" key="1">
    <source>
        <dbReference type="ARBA" id="ARBA00023125"/>
    </source>
</evidence>
<dbReference type="PROSITE" id="PS00380">
    <property type="entry name" value="RHODANESE_1"/>
    <property type="match status" value="1"/>
</dbReference>
<dbReference type="Gene3D" id="1.10.10.10">
    <property type="entry name" value="Winged helix-like DNA-binding domain superfamily/Winged helix DNA-binding domain"/>
    <property type="match status" value="1"/>
</dbReference>